<accession>A0A6L2MWV2</accession>
<comment type="caution">
    <text evidence="4">The sequence shown here is derived from an EMBL/GenBank/DDBJ whole genome shotgun (WGS) entry which is preliminary data.</text>
</comment>
<dbReference type="EMBL" id="BKCJ010007673">
    <property type="protein sequence ID" value="GEU78441.1"/>
    <property type="molecule type" value="Genomic_DNA"/>
</dbReference>
<keyword evidence="1" id="KW-0863">Zinc-finger</keyword>
<organism evidence="4">
    <name type="scientific">Tanacetum cinerariifolium</name>
    <name type="common">Dalmatian daisy</name>
    <name type="synonym">Chrysanthemum cinerariifolium</name>
    <dbReference type="NCBI Taxonomy" id="118510"/>
    <lineage>
        <taxon>Eukaryota</taxon>
        <taxon>Viridiplantae</taxon>
        <taxon>Streptophyta</taxon>
        <taxon>Embryophyta</taxon>
        <taxon>Tracheophyta</taxon>
        <taxon>Spermatophyta</taxon>
        <taxon>Magnoliopsida</taxon>
        <taxon>eudicotyledons</taxon>
        <taxon>Gunneridae</taxon>
        <taxon>Pentapetalae</taxon>
        <taxon>asterids</taxon>
        <taxon>campanulids</taxon>
        <taxon>Asterales</taxon>
        <taxon>Asteraceae</taxon>
        <taxon>Asteroideae</taxon>
        <taxon>Anthemideae</taxon>
        <taxon>Anthemidinae</taxon>
        <taxon>Tanacetum</taxon>
    </lineage>
</organism>
<feature type="domain" description="CCHC-type" evidence="3">
    <location>
        <begin position="127"/>
        <end position="142"/>
    </location>
</feature>
<dbReference type="InterPro" id="IPR001878">
    <property type="entry name" value="Znf_CCHC"/>
</dbReference>
<dbReference type="AlphaFoldDB" id="A0A6L2MWV2"/>
<feature type="compositionally biased region" description="Polar residues" evidence="2">
    <location>
        <begin position="91"/>
        <end position="104"/>
    </location>
</feature>
<dbReference type="Pfam" id="PF00098">
    <property type="entry name" value="zf-CCHC"/>
    <property type="match status" value="1"/>
</dbReference>
<evidence type="ECO:0000256" key="1">
    <source>
        <dbReference type="PROSITE-ProRule" id="PRU00047"/>
    </source>
</evidence>
<name>A0A6L2MWV2_TANCI</name>
<dbReference type="Gene3D" id="4.10.60.10">
    <property type="entry name" value="Zinc finger, CCHC-type"/>
    <property type="match status" value="1"/>
</dbReference>
<protein>
    <submittedName>
        <fullName evidence="4">Ribonuclease H-like domain-containing protein</fullName>
    </submittedName>
</protein>
<dbReference type="GO" id="GO:0003676">
    <property type="term" value="F:nucleic acid binding"/>
    <property type="evidence" value="ECO:0007669"/>
    <property type="project" value="InterPro"/>
</dbReference>
<dbReference type="Pfam" id="PF14223">
    <property type="entry name" value="Retrotran_gag_2"/>
    <property type="match status" value="1"/>
</dbReference>
<feature type="region of interest" description="Disordered" evidence="2">
    <location>
        <begin position="138"/>
        <end position="158"/>
    </location>
</feature>
<evidence type="ECO:0000259" key="3">
    <source>
        <dbReference type="PROSITE" id="PS50158"/>
    </source>
</evidence>
<keyword evidence="1" id="KW-0862">Zinc</keyword>
<keyword evidence="1" id="KW-0479">Metal-binding</keyword>
<evidence type="ECO:0000313" key="4">
    <source>
        <dbReference type="EMBL" id="GEU78441.1"/>
    </source>
</evidence>
<dbReference type="PROSITE" id="PS50158">
    <property type="entry name" value="ZF_CCHC"/>
    <property type="match status" value="1"/>
</dbReference>
<reference evidence="4" key="1">
    <citation type="journal article" date="2019" name="Sci. Rep.">
        <title>Draft genome of Tanacetum cinerariifolium, the natural source of mosquito coil.</title>
        <authorList>
            <person name="Yamashiro T."/>
            <person name="Shiraishi A."/>
            <person name="Satake H."/>
            <person name="Nakayama K."/>
        </authorList>
    </citation>
    <scope>NUCLEOTIDE SEQUENCE</scope>
</reference>
<evidence type="ECO:0000256" key="2">
    <source>
        <dbReference type="SAM" id="MobiDB-lite"/>
    </source>
</evidence>
<feature type="region of interest" description="Disordered" evidence="2">
    <location>
        <begin position="82"/>
        <end position="106"/>
    </location>
</feature>
<sequence length="276" mass="31250">MEIPSIQYLESQQMQMKIVSQLAILGENISQEDLNMKFLRSLPAEWNTHVVVWRNKPDLETMSFDDLYNNFKIIEQEVKRTITSSSSSGSQNMDFLSTPSSTNERTGKKITINESDTVGYDKTNVECFNCHKMGHFARECKSPRSQESRPRNQDNSRKTMIVEDTSSKAMMTIDGVGFDWSYMADDEVPTNMALMAFSNSEMVQKPVLKTVEKGTGQREVRPVWNNAMIVNHQNFSNSRRNFAPTTVLTKTGIIRISTARQSSSRAAAPVSTTDMC</sequence>
<gene>
    <name evidence="4" type="ORF">Tci_050419</name>
</gene>
<dbReference type="GO" id="GO:0008270">
    <property type="term" value="F:zinc ion binding"/>
    <property type="evidence" value="ECO:0007669"/>
    <property type="project" value="UniProtKB-KW"/>
</dbReference>
<proteinExistence type="predicted"/>
<dbReference type="SUPFAM" id="SSF57756">
    <property type="entry name" value="Retrovirus zinc finger-like domains"/>
    <property type="match status" value="1"/>
</dbReference>
<dbReference type="InterPro" id="IPR036875">
    <property type="entry name" value="Znf_CCHC_sf"/>
</dbReference>
<dbReference type="SMART" id="SM00343">
    <property type="entry name" value="ZnF_C2HC"/>
    <property type="match status" value="1"/>
</dbReference>